<evidence type="ECO:0000313" key="11">
    <source>
        <dbReference type="Proteomes" id="UP000197138"/>
    </source>
</evidence>
<protein>
    <recommendedName>
        <fullName evidence="9">BZIP domain-containing protein</fullName>
    </recommendedName>
</protein>
<gene>
    <name evidence="10" type="ORF">CDL15_Pgr007174</name>
</gene>
<evidence type="ECO:0000256" key="4">
    <source>
        <dbReference type="ARBA" id="ARBA00023015"/>
    </source>
</evidence>
<dbReference type="SUPFAM" id="SSF57959">
    <property type="entry name" value="Leucine zipper domain"/>
    <property type="match status" value="1"/>
</dbReference>
<organism evidence="10 11">
    <name type="scientific">Punica granatum</name>
    <name type="common">Pomegranate</name>
    <dbReference type="NCBI Taxonomy" id="22663"/>
    <lineage>
        <taxon>Eukaryota</taxon>
        <taxon>Viridiplantae</taxon>
        <taxon>Streptophyta</taxon>
        <taxon>Embryophyta</taxon>
        <taxon>Tracheophyta</taxon>
        <taxon>Spermatophyta</taxon>
        <taxon>Magnoliopsida</taxon>
        <taxon>eudicotyledons</taxon>
        <taxon>Gunneridae</taxon>
        <taxon>Pentapetalae</taxon>
        <taxon>rosids</taxon>
        <taxon>malvids</taxon>
        <taxon>Myrtales</taxon>
        <taxon>Lythraceae</taxon>
        <taxon>Punica</taxon>
    </lineage>
</organism>
<evidence type="ECO:0000256" key="2">
    <source>
        <dbReference type="ARBA" id="ARBA00004389"/>
    </source>
</evidence>
<evidence type="ECO:0000256" key="1">
    <source>
        <dbReference type="ARBA" id="ARBA00004123"/>
    </source>
</evidence>
<sequence length="273" mass="29614">MDSPLIDDLISQFPLDDLFDELPDTAGPFLGDAAAASSPDSLSSWIDEIESFLMEDDAGDAAVESNTELSDSLLAELIAQSPENASGEVVDGSSDRDSDASADGGGQLQKEKVESEAGEEEDADDDPASKKRRRQLRNKDAAVRSRERKKMHVKDLEMKSKYLEGECRRMGRLLQCLVAENQALRLGLQNGSACGAIGTKQESAVLLLGDAALFIIDRRVYLLFCRIPAVGFPALVPGRHVPIHPARVAPVEGVAGKRRKERSANLRSKRAKK</sequence>
<evidence type="ECO:0000313" key="10">
    <source>
        <dbReference type="EMBL" id="OWM81143.1"/>
    </source>
</evidence>
<comment type="similarity">
    <text evidence="3">Belongs to the bZIP family.</text>
</comment>
<evidence type="ECO:0000256" key="5">
    <source>
        <dbReference type="ARBA" id="ARBA00023125"/>
    </source>
</evidence>
<comment type="subcellular location">
    <subcellularLocation>
        <location evidence="2">Endoplasmic reticulum membrane</location>
        <topology evidence="2">Single-pass membrane protein</topology>
    </subcellularLocation>
    <subcellularLocation>
        <location evidence="1">Nucleus</location>
    </subcellularLocation>
</comment>
<dbReference type="PANTHER" id="PTHR47416:SF8">
    <property type="entry name" value="BASIC-LEUCINE ZIPPER TRANSCRIPTION FACTOR E-RELATED"/>
    <property type="match status" value="1"/>
</dbReference>
<dbReference type="Gene3D" id="1.20.5.170">
    <property type="match status" value="1"/>
</dbReference>
<name>A0A218X881_PUNGR</name>
<keyword evidence="5" id="KW-0238">DNA-binding</keyword>
<feature type="compositionally biased region" description="Acidic residues" evidence="8">
    <location>
        <begin position="116"/>
        <end position="126"/>
    </location>
</feature>
<evidence type="ECO:0000259" key="9">
    <source>
        <dbReference type="PROSITE" id="PS50217"/>
    </source>
</evidence>
<dbReference type="PROSITE" id="PS00036">
    <property type="entry name" value="BZIP_BASIC"/>
    <property type="match status" value="1"/>
</dbReference>
<keyword evidence="6" id="KW-0804">Transcription</keyword>
<dbReference type="InterPro" id="IPR004827">
    <property type="entry name" value="bZIP"/>
</dbReference>
<dbReference type="Pfam" id="PF00170">
    <property type="entry name" value="bZIP_1"/>
    <property type="match status" value="1"/>
</dbReference>
<feature type="region of interest" description="Disordered" evidence="8">
    <location>
        <begin position="254"/>
        <end position="273"/>
    </location>
</feature>
<dbReference type="PANTHER" id="PTHR47416">
    <property type="entry name" value="BASIC-LEUCINE ZIPPER TRANSCRIPTION FACTOR F-RELATED"/>
    <property type="match status" value="1"/>
</dbReference>
<dbReference type="AlphaFoldDB" id="A0A218X881"/>
<dbReference type="InterPro" id="IPR046347">
    <property type="entry name" value="bZIP_sf"/>
</dbReference>
<keyword evidence="7" id="KW-0539">Nucleus</keyword>
<feature type="compositionally biased region" description="Basic residues" evidence="8">
    <location>
        <begin position="256"/>
        <end position="273"/>
    </location>
</feature>
<keyword evidence="4" id="KW-0805">Transcription regulation</keyword>
<dbReference type="EMBL" id="MTKT01002214">
    <property type="protein sequence ID" value="OWM81143.1"/>
    <property type="molecule type" value="Genomic_DNA"/>
</dbReference>
<evidence type="ECO:0000256" key="7">
    <source>
        <dbReference type="ARBA" id="ARBA00023242"/>
    </source>
</evidence>
<evidence type="ECO:0000256" key="8">
    <source>
        <dbReference type="SAM" id="MobiDB-lite"/>
    </source>
</evidence>
<proteinExistence type="inferred from homology"/>
<dbReference type="Proteomes" id="UP000197138">
    <property type="component" value="Unassembled WGS sequence"/>
</dbReference>
<comment type="caution">
    <text evidence="10">The sequence shown here is derived from an EMBL/GenBank/DDBJ whole genome shotgun (WGS) entry which is preliminary data.</text>
</comment>
<dbReference type="CDD" id="cd14704">
    <property type="entry name" value="bZIP_HY5-like"/>
    <property type="match status" value="1"/>
</dbReference>
<dbReference type="GO" id="GO:0005634">
    <property type="term" value="C:nucleus"/>
    <property type="evidence" value="ECO:0007669"/>
    <property type="project" value="UniProtKB-SubCell"/>
</dbReference>
<dbReference type="GO" id="GO:0003677">
    <property type="term" value="F:DNA binding"/>
    <property type="evidence" value="ECO:0007669"/>
    <property type="project" value="UniProtKB-KW"/>
</dbReference>
<accession>A0A218X881</accession>
<feature type="domain" description="BZIP" evidence="9">
    <location>
        <begin position="128"/>
        <end position="185"/>
    </location>
</feature>
<dbReference type="SMART" id="SM00338">
    <property type="entry name" value="BRLZ"/>
    <property type="match status" value="1"/>
</dbReference>
<dbReference type="PROSITE" id="PS50217">
    <property type="entry name" value="BZIP"/>
    <property type="match status" value="1"/>
</dbReference>
<dbReference type="GO" id="GO:0005789">
    <property type="term" value="C:endoplasmic reticulum membrane"/>
    <property type="evidence" value="ECO:0007669"/>
    <property type="project" value="UniProtKB-SubCell"/>
</dbReference>
<evidence type="ECO:0000256" key="6">
    <source>
        <dbReference type="ARBA" id="ARBA00023163"/>
    </source>
</evidence>
<evidence type="ECO:0000256" key="3">
    <source>
        <dbReference type="ARBA" id="ARBA00007163"/>
    </source>
</evidence>
<reference evidence="11" key="1">
    <citation type="journal article" date="2017" name="Plant J.">
        <title>The pomegranate (Punica granatum L.) genome and the genomics of punicalagin biosynthesis.</title>
        <authorList>
            <person name="Qin G."/>
            <person name="Xu C."/>
            <person name="Ming R."/>
            <person name="Tang H."/>
            <person name="Guyot R."/>
            <person name="Kramer E.M."/>
            <person name="Hu Y."/>
            <person name="Yi X."/>
            <person name="Qi Y."/>
            <person name="Xu X."/>
            <person name="Gao Z."/>
            <person name="Pan H."/>
            <person name="Jian J."/>
            <person name="Tian Y."/>
            <person name="Yue Z."/>
            <person name="Xu Y."/>
        </authorList>
    </citation>
    <scope>NUCLEOTIDE SEQUENCE [LARGE SCALE GENOMIC DNA]</scope>
    <source>
        <strain evidence="11">cv. Dabenzi</strain>
    </source>
</reference>
<feature type="region of interest" description="Disordered" evidence="8">
    <location>
        <begin position="82"/>
        <end position="152"/>
    </location>
</feature>
<dbReference type="GO" id="GO:0003700">
    <property type="term" value="F:DNA-binding transcription factor activity"/>
    <property type="evidence" value="ECO:0007669"/>
    <property type="project" value="InterPro"/>
</dbReference>